<dbReference type="Gene3D" id="3.30.700.10">
    <property type="entry name" value="Glycoprotein, Type 4 Pilin"/>
    <property type="match status" value="1"/>
</dbReference>
<organism evidence="13 14">
    <name type="scientific">Candidatus Schekmanbacteria bacterium RBG_16_38_11</name>
    <dbReference type="NCBI Taxonomy" id="1817880"/>
    <lineage>
        <taxon>Bacteria</taxon>
        <taxon>Candidatus Schekmaniibacteriota</taxon>
    </lineage>
</organism>
<dbReference type="Proteomes" id="UP000178435">
    <property type="component" value="Unassembled WGS sequence"/>
</dbReference>
<name>A0A1F7RSJ6_9BACT</name>
<keyword evidence="5" id="KW-0488">Methylation</keyword>
<evidence type="ECO:0000256" key="2">
    <source>
        <dbReference type="ARBA" id="ARBA00009984"/>
    </source>
</evidence>
<proteinExistence type="inferred from homology"/>
<accession>A0A1F7RSJ6</accession>
<feature type="domain" description="Type II secretion system protein GspG C-terminal" evidence="12">
    <location>
        <begin position="34"/>
        <end position="142"/>
    </location>
</feature>
<keyword evidence="8 11" id="KW-1133">Transmembrane helix</keyword>
<dbReference type="GO" id="GO:0015628">
    <property type="term" value="P:protein secretion by the type II secretion system"/>
    <property type="evidence" value="ECO:0007669"/>
    <property type="project" value="InterPro"/>
</dbReference>
<comment type="similarity">
    <text evidence="2">Belongs to the GSP G family.</text>
</comment>
<dbReference type="NCBIfam" id="TIGR01710">
    <property type="entry name" value="typeII_sec_gspG"/>
    <property type="match status" value="1"/>
</dbReference>
<dbReference type="InterPro" id="IPR010054">
    <property type="entry name" value="Type2_sec_GspG"/>
</dbReference>
<evidence type="ECO:0000256" key="11">
    <source>
        <dbReference type="SAM" id="Phobius"/>
    </source>
</evidence>
<keyword evidence="6" id="KW-0997">Cell inner membrane</keyword>
<feature type="transmembrane region" description="Helical" evidence="11">
    <location>
        <begin position="12"/>
        <end position="35"/>
    </location>
</feature>
<evidence type="ECO:0000256" key="5">
    <source>
        <dbReference type="ARBA" id="ARBA00022481"/>
    </source>
</evidence>
<evidence type="ECO:0000313" key="13">
    <source>
        <dbReference type="EMBL" id="OGL44330.1"/>
    </source>
</evidence>
<evidence type="ECO:0000256" key="3">
    <source>
        <dbReference type="ARBA" id="ARBA00020042"/>
    </source>
</evidence>
<keyword evidence="4" id="KW-1003">Cell membrane</keyword>
<evidence type="ECO:0000256" key="10">
    <source>
        <dbReference type="SAM" id="MobiDB-lite"/>
    </source>
</evidence>
<evidence type="ECO:0000313" key="14">
    <source>
        <dbReference type="Proteomes" id="UP000178435"/>
    </source>
</evidence>
<dbReference type="PANTHER" id="PTHR30093:SF44">
    <property type="entry name" value="TYPE II SECRETION SYSTEM CORE PROTEIN G"/>
    <property type="match status" value="1"/>
</dbReference>
<protein>
    <recommendedName>
        <fullName evidence="3">Type II secretion system core protein G</fullName>
    </recommendedName>
</protein>
<dbReference type="SUPFAM" id="SSF54523">
    <property type="entry name" value="Pili subunits"/>
    <property type="match status" value="1"/>
</dbReference>
<comment type="caution">
    <text evidence="13">The sequence shown here is derived from an EMBL/GenBank/DDBJ whole genome shotgun (WGS) entry which is preliminary data.</text>
</comment>
<evidence type="ECO:0000256" key="4">
    <source>
        <dbReference type="ARBA" id="ARBA00022475"/>
    </source>
</evidence>
<dbReference type="GO" id="GO:0015627">
    <property type="term" value="C:type II protein secretion system complex"/>
    <property type="evidence" value="ECO:0007669"/>
    <property type="project" value="InterPro"/>
</dbReference>
<dbReference type="InterPro" id="IPR000983">
    <property type="entry name" value="Bac_GSPG_pilin"/>
</dbReference>
<dbReference type="PRINTS" id="PR00813">
    <property type="entry name" value="BCTERIALGSPG"/>
</dbReference>
<evidence type="ECO:0000256" key="9">
    <source>
        <dbReference type="ARBA" id="ARBA00023136"/>
    </source>
</evidence>
<feature type="region of interest" description="Disordered" evidence="10">
    <location>
        <begin position="130"/>
        <end position="149"/>
    </location>
</feature>
<reference evidence="13 14" key="1">
    <citation type="journal article" date="2016" name="Nat. Commun.">
        <title>Thousands of microbial genomes shed light on interconnected biogeochemical processes in an aquifer system.</title>
        <authorList>
            <person name="Anantharaman K."/>
            <person name="Brown C.T."/>
            <person name="Hug L.A."/>
            <person name="Sharon I."/>
            <person name="Castelle C.J."/>
            <person name="Probst A.J."/>
            <person name="Thomas B.C."/>
            <person name="Singh A."/>
            <person name="Wilkins M.J."/>
            <person name="Karaoz U."/>
            <person name="Brodie E.L."/>
            <person name="Williams K.H."/>
            <person name="Hubbard S.S."/>
            <person name="Banfield J.F."/>
        </authorList>
    </citation>
    <scope>NUCLEOTIDE SEQUENCE [LARGE SCALE GENOMIC DNA]</scope>
</reference>
<dbReference type="InterPro" id="IPR012902">
    <property type="entry name" value="N_methyl_site"/>
</dbReference>
<dbReference type="GO" id="GO:0005886">
    <property type="term" value="C:plasma membrane"/>
    <property type="evidence" value="ECO:0007669"/>
    <property type="project" value="UniProtKB-SubCell"/>
</dbReference>
<evidence type="ECO:0000256" key="1">
    <source>
        <dbReference type="ARBA" id="ARBA00004377"/>
    </source>
</evidence>
<dbReference type="Pfam" id="PF08334">
    <property type="entry name" value="T2SSG"/>
    <property type="match status" value="1"/>
</dbReference>
<sequence length="149" mass="16195">MKKMVLSSSGFTFIEIMVVVVIIGILATLVGTAVIGRIDEANIAKAKSDIASLQGALQLYKLDNGNYPTTEEGIEALVKAPASAETSKNWKEGGYLEGGKVPLDSWKKPYQYLSPGINNPNYDLWSCGKDGESGTEDDIESWNLDKTYK</sequence>
<evidence type="ECO:0000256" key="8">
    <source>
        <dbReference type="ARBA" id="ARBA00022989"/>
    </source>
</evidence>
<dbReference type="PANTHER" id="PTHR30093">
    <property type="entry name" value="GENERAL SECRETION PATHWAY PROTEIN G"/>
    <property type="match status" value="1"/>
</dbReference>
<keyword evidence="9 11" id="KW-0472">Membrane</keyword>
<dbReference type="InterPro" id="IPR045584">
    <property type="entry name" value="Pilin-like"/>
</dbReference>
<evidence type="ECO:0000256" key="6">
    <source>
        <dbReference type="ARBA" id="ARBA00022519"/>
    </source>
</evidence>
<dbReference type="AlphaFoldDB" id="A0A1F7RSJ6"/>
<dbReference type="EMBL" id="MGDF01000148">
    <property type="protein sequence ID" value="OGL44330.1"/>
    <property type="molecule type" value="Genomic_DNA"/>
</dbReference>
<gene>
    <name evidence="13" type="ORF">A2149_08690</name>
</gene>
<evidence type="ECO:0000256" key="7">
    <source>
        <dbReference type="ARBA" id="ARBA00022692"/>
    </source>
</evidence>
<evidence type="ECO:0000259" key="12">
    <source>
        <dbReference type="Pfam" id="PF08334"/>
    </source>
</evidence>
<dbReference type="InterPro" id="IPR013545">
    <property type="entry name" value="T2SS_protein-GspG_C"/>
</dbReference>
<keyword evidence="7 11" id="KW-0812">Transmembrane</keyword>
<dbReference type="Pfam" id="PF07963">
    <property type="entry name" value="N_methyl"/>
    <property type="match status" value="1"/>
</dbReference>
<dbReference type="NCBIfam" id="TIGR02532">
    <property type="entry name" value="IV_pilin_GFxxxE"/>
    <property type="match status" value="1"/>
</dbReference>
<comment type="subcellular location">
    <subcellularLocation>
        <location evidence="1">Cell inner membrane</location>
        <topology evidence="1">Single-pass membrane protein</topology>
    </subcellularLocation>
</comment>